<dbReference type="Proteomes" id="UP001642409">
    <property type="component" value="Unassembled WGS sequence"/>
</dbReference>
<dbReference type="AlphaFoldDB" id="A0AA86P5B7"/>
<protein>
    <submittedName>
        <fullName evidence="2">Hypothetical_protein</fullName>
    </submittedName>
</protein>
<evidence type="ECO:0000313" key="3">
    <source>
        <dbReference type="Proteomes" id="UP001642409"/>
    </source>
</evidence>
<proteinExistence type="predicted"/>
<evidence type="ECO:0000313" key="1">
    <source>
        <dbReference type="EMBL" id="CAI9930557.1"/>
    </source>
</evidence>
<evidence type="ECO:0000313" key="2">
    <source>
        <dbReference type="EMBL" id="CAL5974398.1"/>
    </source>
</evidence>
<comment type="caution">
    <text evidence="1">The sequence shown here is derived from an EMBL/GenBank/DDBJ whole genome shotgun (WGS) entry which is preliminary data.</text>
</comment>
<keyword evidence="3" id="KW-1185">Reference proteome</keyword>
<dbReference type="EMBL" id="CAXDID020000005">
    <property type="protein sequence ID" value="CAL5974398.1"/>
    <property type="molecule type" value="Genomic_DNA"/>
</dbReference>
<accession>A0AA86P5B7</accession>
<reference evidence="1" key="1">
    <citation type="submission" date="2023-06" db="EMBL/GenBank/DDBJ databases">
        <authorList>
            <person name="Kurt Z."/>
        </authorList>
    </citation>
    <scope>NUCLEOTIDE SEQUENCE</scope>
</reference>
<dbReference type="EMBL" id="CATOUU010000464">
    <property type="protein sequence ID" value="CAI9930557.1"/>
    <property type="molecule type" value="Genomic_DNA"/>
</dbReference>
<name>A0AA86P5B7_9EUKA</name>
<reference evidence="2 3" key="2">
    <citation type="submission" date="2024-07" db="EMBL/GenBank/DDBJ databases">
        <authorList>
            <person name="Akdeniz Z."/>
        </authorList>
    </citation>
    <scope>NUCLEOTIDE SEQUENCE [LARGE SCALE GENOMIC DNA]</scope>
</reference>
<sequence length="166" mass="19863">MVEVVFENFVNYLRSGNTDKLNIISFQQNQQHKINLSTQLIFYRILTKTVVQLIFMAAVNDLLGLKIYPLSIIHHKKETNAFLNDQELLTYYEIRHIEAYYFLKIFQCLVVSEADVEHLFSYLKRTTCHHLRYRMSVDTYKWICYVEIYNSNKITEEDDFEFLPGV</sequence>
<organism evidence="1">
    <name type="scientific">Hexamita inflata</name>
    <dbReference type="NCBI Taxonomy" id="28002"/>
    <lineage>
        <taxon>Eukaryota</taxon>
        <taxon>Metamonada</taxon>
        <taxon>Diplomonadida</taxon>
        <taxon>Hexamitidae</taxon>
        <taxon>Hexamitinae</taxon>
        <taxon>Hexamita</taxon>
    </lineage>
</organism>
<gene>
    <name evidence="1" type="ORF">HINF_LOCUS18202</name>
    <name evidence="2" type="ORF">HINF_LOCUS2833</name>
</gene>